<evidence type="ECO:0000256" key="12">
    <source>
        <dbReference type="ARBA" id="ARBA00023224"/>
    </source>
</evidence>
<evidence type="ECO:0000256" key="10">
    <source>
        <dbReference type="ARBA" id="ARBA00023170"/>
    </source>
</evidence>
<dbReference type="InterPro" id="IPR000276">
    <property type="entry name" value="GPCR_Rhodpsn"/>
</dbReference>
<dbReference type="InterPro" id="IPR032675">
    <property type="entry name" value="LRR_dom_sf"/>
</dbReference>
<dbReference type="Pfam" id="PF00001">
    <property type="entry name" value="7tm_1"/>
    <property type="match status" value="1"/>
</dbReference>
<evidence type="ECO:0000256" key="8">
    <source>
        <dbReference type="ARBA" id="ARBA00023136"/>
    </source>
</evidence>
<comment type="caution">
    <text evidence="13">Lacks conserved residue(s) required for the propagation of feature annotation.</text>
</comment>
<dbReference type="Gene3D" id="1.20.1070.10">
    <property type="entry name" value="Rhodopsin 7-helix transmembrane proteins"/>
    <property type="match status" value="1"/>
</dbReference>
<keyword evidence="8 14" id="KW-0472">Membrane</keyword>
<evidence type="ECO:0000256" key="4">
    <source>
        <dbReference type="ARBA" id="ARBA00022692"/>
    </source>
</evidence>
<dbReference type="GO" id="GO:0007189">
    <property type="term" value="P:adenylate cyclase-activating G protein-coupled receptor signaling pathway"/>
    <property type="evidence" value="ECO:0007669"/>
    <property type="project" value="TreeGrafter"/>
</dbReference>
<evidence type="ECO:0000256" key="13">
    <source>
        <dbReference type="PROSITE-ProRule" id="PRU00124"/>
    </source>
</evidence>
<dbReference type="PROSITE" id="PS50262">
    <property type="entry name" value="G_PROTEIN_RECEP_F1_2"/>
    <property type="match status" value="1"/>
</dbReference>
<dbReference type="InterPro" id="IPR002131">
    <property type="entry name" value="Gphrmn_rcpt_fam"/>
</dbReference>
<dbReference type="PANTHER" id="PTHR24372:SF72">
    <property type="entry name" value="RELAXIN RECEPTOR 2"/>
    <property type="match status" value="1"/>
</dbReference>
<evidence type="ECO:0000256" key="6">
    <source>
        <dbReference type="ARBA" id="ARBA00022989"/>
    </source>
</evidence>
<evidence type="ECO:0000256" key="2">
    <source>
        <dbReference type="ARBA" id="ARBA00022475"/>
    </source>
</evidence>
<dbReference type="SUPFAM" id="SSF81321">
    <property type="entry name" value="Family A G protein-coupled receptor-like"/>
    <property type="match status" value="1"/>
</dbReference>
<keyword evidence="9 13" id="KW-1015">Disulfide bond</keyword>
<dbReference type="InterPro" id="IPR001611">
    <property type="entry name" value="Leu-rich_rpt"/>
</dbReference>
<proteinExistence type="predicted"/>
<reference evidence="16 17" key="1">
    <citation type="submission" date="2018-03" db="EMBL/GenBank/DDBJ databases">
        <title>Draft genome sequence of Rohu Carp (Labeo rohita).</title>
        <authorList>
            <person name="Das P."/>
            <person name="Kushwaha B."/>
            <person name="Joshi C.G."/>
            <person name="Kumar D."/>
            <person name="Nagpure N.S."/>
            <person name="Sahoo L."/>
            <person name="Das S.P."/>
            <person name="Bit A."/>
            <person name="Patnaik S."/>
            <person name="Meher P.K."/>
            <person name="Jayasankar P."/>
            <person name="Koringa P.G."/>
            <person name="Patel N.V."/>
            <person name="Hinsu A.T."/>
            <person name="Kumar R."/>
            <person name="Pandey M."/>
            <person name="Agarwal S."/>
            <person name="Srivastava S."/>
            <person name="Singh M."/>
            <person name="Iquebal M.A."/>
            <person name="Jaiswal S."/>
            <person name="Angadi U.B."/>
            <person name="Kumar N."/>
            <person name="Raza M."/>
            <person name="Shah T.M."/>
            <person name="Rai A."/>
            <person name="Jena J.K."/>
        </authorList>
    </citation>
    <scope>NUCLEOTIDE SEQUENCE [LARGE SCALE GENOMIC DNA]</scope>
    <source>
        <strain evidence="16">DASCIFA01</strain>
        <tissue evidence="16">Testis</tissue>
    </source>
</reference>
<dbReference type="SMART" id="SM00192">
    <property type="entry name" value="LDLa"/>
    <property type="match status" value="1"/>
</dbReference>
<dbReference type="FunFam" id="1.20.1070.10:FF:000023">
    <property type="entry name" value="Relaxin family peptide receptor 1"/>
    <property type="match status" value="1"/>
</dbReference>
<keyword evidence="4 14" id="KW-0812">Transmembrane</keyword>
<evidence type="ECO:0000256" key="9">
    <source>
        <dbReference type="ARBA" id="ARBA00023157"/>
    </source>
</evidence>
<dbReference type="EMBL" id="QBIY01013451">
    <property type="protein sequence ID" value="RXN04302.1"/>
    <property type="molecule type" value="Genomic_DNA"/>
</dbReference>
<dbReference type="CDD" id="cd00112">
    <property type="entry name" value="LDLa"/>
    <property type="match status" value="1"/>
</dbReference>
<evidence type="ECO:0000256" key="7">
    <source>
        <dbReference type="ARBA" id="ARBA00023040"/>
    </source>
</evidence>
<feature type="transmembrane region" description="Helical" evidence="14">
    <location>
        <begin position="469"/>
        <end position="492"/>
    </location>
</feature>
<keyword evidence="17" id="KW-1185">Reference proteome</keyword>
<keyword evidence="11" id="KW-0325">Glycoprotein</keyword>
<gene>
    <name evidence="16" type="ORF">ROHU_034080</name>
</gene>
<dbReference type="FunFam" id="4.10.400.10:FF:000014">
    <property type="entry name" value="Relaxin family peptide receptor 1"/>
    <property type="match status" value="1"/>
</dbReference>
<feature type="transmembrane region" description="Helical" evidence="14">
    <location>
        <begin position="415"/>
        <end position="434"/>
    </location>
</feature>
<dbReference type="SUPFAM" id="SSF57424">
    <property type="entry name" value="LDL receptor-like module"/>
    <property type="match status" value="1"/>
</dbReference>
<keyword evidence="7" id="KW-0297">G-protein coupled receptor</keyword>
<dbReference type="InterPro" id="IPR017452">
    <property type="entry name" value="GPCR_Rhodpsn_7TM"/>
</dbReference>
<keyword evidence="12" id="KW-0807">Transducer</keyword>
<name>A0A498L7U0_LABRO</name>
<dbReference type="InterPro" id="IPR003591">
    <property type="entry name" value="Leu-rich_rpt_typical-subtyp"/>
</dbReference>
<evidence type="ECO:0000256" key="11">
    <source>
        <dbReference type="ARBA" id="ARBA00023180"/>
    </source>
</evidence>
<feature type="domain" description="G-protein coupled receptors family 1 profile" evidence="15">
    <location>
        <begin position="308"/>
        <end position="567"/>
    </location>
</feature>
<dbReference type="SMART" id="SM00369">
    <property type="entry name" value="LRR_TYP"/>
    <property type="match status" value="4"/>
</dbReference>
<dbReference type="PRINTS" id="PR00237">
    <property type="entry name" value="GPCRRHODOPSN"/>
</dbReference>
<dbReference type="PROSITE" id="PS51450">
    <property type="entry name" value="LRR"/>
    <property type="match status" value="3"/>
</dbReference>
<feature type="transmembrane region" description="Helical" evidence="14">
    <location>
        <begin position="292"/>
        <end position="313"/>
    </location>
</feature>
<feature type="transmembrane region" description="Helical" evidence="14">
    <location>
        <begin position="325"/>
        <end position="350"/>
    </location>
</feature>
<dbReference type="AlphaFoldDB" id="A0A498L7U0"/>
<keyword evidence="2" id="KW-1003">Cell membrane</keyword>
<dbReference type="GO" id="GO:0005886">
    <property type="term" value="C:plasma membrane"/>
    <property type="evidence" value="ECO:0007669"/>
    <property type="project" value="UniProtKB-SubCell"/>
</dbReference>
<dbReference type="Pfam" id="PF13855">
    <property type="entry name" value="LRR_8"/>
    <property type="match status" value="2"/>
</dbReference>
<dbReference type="GO" id="GO:0008528">
    <property type="term" value="F:G protein-coupled peptide receptor activity"/>
    <property type="evidence" value="ECO:0007669"/>
    <property type="project" value="TreeGrafter"/>
</dbReference>
<dbReference type="PRINTS" id="PR00373">
    <property type="entry name" value="GLYCHORMONER"/>
</dbReference>
<dbReference type="GO" id="GO:0009755">
    <property type="term" value="P:hormone-mediated signaling pathway"/>
    <property type="evidence" value="ECO:0007669"/>
    <property type="project" value="TreeGrafter"/>
</dbReference>
<keyword evidence="6 14" id="KW-1133">Transmembrane helix</keyword>
<dbReference type="Proteomes" id="UP000290572">
    <property type="component" value="Unassembled WGS sequence"/>
</dbReference>
<dbReference type="STRING" id="84645.A0A498L7U0"/>
<evidence type="ECO:0000313" key="17">
    <source>
        <dbReference type="Proteomes" id="UP000290572"/>
    </source>
</evidence>
<dbReference type="GO" id="GO:0016500">
    <property type="term" value="F:protein-hormone receptor activity"/>
    <property type="evidence" value="ECO:0007669"/>
    <property type="project" value="InterPro"/>
</dbReference>
<keyword evidence="10 16" id="KW-0675">Receptor</keyword>
<keyword evidence="3" id="KW-0433">Leucine-rich repeat</keyword>
<protein>
    <submittedName>
        <fullName evidence="16">Relaxin receptor 2</fullName>
    </submittedName>
</protein>
<feature type="disulfide bond" evidence="13">
    <location>
        <begin position="63"/>
        <end position="78"/>
    </location>
</feature>
<evidence type="ECO:0000256" key="3">
    <source>
        <dbReference type="ARBA" id="ARBA00022614"/>
    </source>
</evidence>
<evidence type="ECO:0000256" key="14">
    <source>
        <dbReference type="SAM" id="Phobius"/>
    </source>
</evidence>
<dbReference type="PANTHER" id="PTHR24372">
    <property type="entry name" value="GLYCOPROTEIN HORMONE RECEPTOR"/>
    <property type="match status" value="1"/>
</dbReference>
<dbReference type="PROSITE" id="PS50068">
    <property type="entry name" value="LDLRA_2"/>
    <property type="match status" value="1"/>
</dbReference>
<dbReference type="Pfam" id="PF00057">
    <property type="entry name" value="Ldl_recept_a"/>
    <property type="match status" value="1"/>
</dbReference>
<feature type="transmembrane region" description="Helical" evidence="14">
    <location>
        <begin position="512"/>
        <end position="530"/>
    </location>
</feature>
<dbReference type="PROSITE" id="PS01209">
    <property type="entry name" value="LDLRA_1"/>
    <property type="match status" value="1"/>
</dbReference>
<dbReference type="Gene3D" id="3.80.10.10">
    <property type="entry name" value="Ribonuclease Inhibitor"/>
    <property type="match status" value="1"/>
</dbReference>
<evidence type="ECO:0000256" key="1">
    <source>
        <dbReference type="ARBA" id="ARBA00004651"/>
    </source>
</evidence>
<evidence type="ECO:0000256" key="5">
    <source>
        <dbReference type="ARBA" id="ARBA00022737"/>
    </source>
</evidence>
<dbReference type="Gene3D" id="4.10.400.10">
    <property type="entry name" value="Low-density Lipoprotein Receptor"/>
    <property type="match status" value="1"/>
</dbReference>
<dbReference type="SUPFAM" id="SSF52058">
    <property type="entry name" value="L domain-like"/>
    <property type="match status" value="1"/>
</dbReference>
<dbReference type="InterPro" id="IPR023415">
    <property type="entry name" value="LDLR_class-A_CS"/>
</dbReference>
<feature type="transmembrane region" description="Helical" evidence="14">
    <location>
        <begin position="550"/>
        <end position="569"/>
    </location>
</feature>
<sequence length="632" mass="71892">MKSFKYPSNALLELTVIFLFIQNSRMETEVAFMMASRTVTEGCPLGQFPCGNMSVCLPQVLQCNGHRDCKNGADEEHCVLLQYPESCDCIKMEVECVDVNLHVVPVLSPNVTWLSLKNNRIRNLDDYIFSKYTQLQRLVLDHNPLKSITRDMFIGLRSLTFLDIAENYVELLNYSTLKTCTELTVLSLHDNKIKILPENIFHSLGSLVELDLSCNRMSSLPKNTFRSLKYLQKLSLEGIEIPDITTKMFLPMGNLSHIYFKDFQYCSYAPHVRKCKPNTDGISSVEDLLASLVLRVSVWVMAFITCFGNLFVIGMRSFIRAENNLHAACIKVLCFADCLMGVYLFFLGIFDVKFRGEYNRNALIWMDSVECRTIGFLAMLSSEVSVLLLTYLTLEKFLVIVFPFSHLRPGKLQTVLVLAFIWILGFVIAAVPLLNEDVFGNYYGRNGVCFPLHSDRLEKPTAKAYSTGIFLGLNLVAFLVIVVSYSSMFCSIYKTGLNATDVRSRLHKDVAVANRFFFIVFSDALCWIPIFLVKTLSLLKVEIPGTINSWVVIFILPINSALNPILYTLTTSFFREQVELLLCRWQRHSASKKDRKSLTSSTIYMETSRNAEYPAKISLQRLSLADMDNQYG</sequence>
<comment type="caution">
    <text evidence="16">The sequence shown here is derived from an EMBL/GenBank/DDBJ whole genome shotgun (WGS) entry which is preliminary data.</text>
</comment>
<organism evidence="16 17">
    <name type="scientific">Labeo rohita</name>
    <name type="common">Indian major carp</name>
    <name type="synonym">Cyprinus rohita</name>
    <dbReference type="NCBI Taxonomy" id="84645"/>
    <lineage>
        <taxon>Eukaryota</taxon>
        <taxon>Metazoa</taxon>
        <taxon>Chordata</taxon>
        <taxon>Craniata</taxon>
        <taxon>Vertebrata</taxon>
        <taxon>Euteleostomi</taxon>
        <taxon>Actinopterygii</taxon>
        <taxon>Neopterygii</taxon>
        <taxon>Teleostei</taxon>
        <taxon>Ostariophysi</taxon>
        <taxon>Cypriniformes</taxon>
        <taxon>Cyprinidae</taxon>
        <taxon>Labeoninae</taxon>
        <taxon>Labeonini</taxon>
        <taxon>Labeo</taxon>
    </lineage>
</organism>
<keyword evidence="5" id="KW-0677">Repeat</keyword>
<accession>A0A498L7U0</accession>
<evidence type="ECO:0000313" key="16">
    <source>
        <dbReference type="EMBL" id="RXN04302.1"/>
    </source>
</evidence>
<evidence type="ECO:0000259" key="15">
    <source>
        <dbReference type="PROSITE" id="PS50262"/>
    </source>
</evidence>
<dbReference type="InterPro" id="IPR036055">
    <property type="entry name" value="LDL_receptor-like_sf"/>
</dbReference>
<comment type="subcellular location">
    <subcellularLocation>
        <location evidence="1">Cell membrane</location>
        <topology evidence="1">Multi-pass membrane protein</topology>
    </subcellularLocation>
</comment>
<dbReference type="InterPro" id="IPR002172">
    <property type="entry name" value="LDrepeatLR_classA_rpt"/>
</dbReference>